<organism evidence="2 3">
    <name type="scientific">Candidatus Entotheonella gemina</name>
    <dbReference type="NCBI Taxonomy" id="1429439"/>
    <lineage>
        <taxon>Bacteria</taxon>
        <taxon>Pseudomonadati</taxon>
        <taxon>Nitrospinota/Tectimicrobiota group</taxon>
        <taxon>Candidatus Tectimicrobiota</taxon>
        <taxon>Candidatus Entotheonellia</taxon>
        <taxon>Candidatus Entotheonellales</taxon>
        <taxon>Candidatus Entotheonellaceae</taxon>
        <taxon>Candidatus Entotheonella</taxon>
    </lineage>
</organism>
<feature type="signal peptide" evidence="1">
    <location>
        <begin position="1"/>
        <end position="26"/>
    </location>
</feature>
<keyword evidence="1" id="KW-0732">Signal</keyword>
<evidence type="ECO:0000256" key="1">
    <source>
        <dbReference type="SAM" id="SignalP"/>
    </source>
</evidence>
<reference evidence="2 3" key="1">
    <citation type="journal article" date="2014" name="Nature">
        <title>An environmental bacterial taxon with a large and distinct metabolic repertoire.</title>
        <authorList>
            <person name="Wilson M.C."/>
            <person name="Mori T."/>
            <person name="Ruckert C."/>
            <person name="Uria A.R."/>
            <person name="Helf M.J."/>
            <person name="Takada K."/>
            <person name="Gernert C."/>
            <person name="Steffens U.A."/>
            <person name="Heycke N."/>
            <person name="Schmitt S."/>
            <person name="Rinke C."/>
            <person name="Helfrich E.J."/>
            <person name="Brachmann A.O."/>
            <person name="Gurgui C."/>
            <person name="Wakimoto T."/>
            <person name="Kracht M."/>
            <person name="Crusemann M."/>
            <person name="Hentschel U."/>
            <person name="Abe I."/>
            <person name="Matsunaga S."/>
            <person name="Kalinowski J."/>
            <person name="Takeyama H."/>
            <person name="Piel J."/>
        </authorList>
    </citation>
    <scope>NUCLEOTIDE SEQUENCE [LARGE SCALE GENOMIC DNA]</scope>
    <source>
        <strain evidence="3">TSY2</strain>
    </source>
</reference>
<keyword evidence="3" id="KW-1185">Reference proteome</keyword>
<evidence type="ECO:0000313" key="2">
    <source>
        <dbReference type="EMBL" id="ETW98242.1"/>
    </source>
</evidence>
<sequence length="152" mass="16608">MNGQKISVVALCGLVAAIFISSPVWAEEIFVDAVMGIKWEANCERCTQVGRNVEISVKPGDIIVFRQVSNLPHGVMEVSGEADKIRKSGEDGNNIQIVEEISRIGAGTRISQIPITTHVEITRMVVKDNFAGSLQLQCNVHFNAMTVTLKKD</sequence>
<dbReference type="AlphaFoldDB" id="W4LJT7"/>
<gene>
    <name evidence="2" type="ORF">ETSY2_43110</name>
</gene>
<evidence type="ECO:0000313" key="3">
    <source>
        <dbReference type="Proteomes" id="UP000019140"/>
    </source>
</evidence>
<proteinExistence type="predicted"/>
<name>W4LJT7_9BACT</name>
<accession>W4LJT7</accession>
<dbReference type="HOGENOM" id="CLU_1718990_0_0_7"/>
<evidence type="ECO:0008006" key="4">
    <source>
        <dbReference type="Google" id="ProtNLM"/>
    </source>
</evidence>
<feature type="chain" id="PRO_5004844571" description="Blue (type 1) copper domain-containing protein" evidence="1">
    <location>
        <begin position="27"/>
        <end position="152"/>
    </location>
</feature>
<protein>
    <recommendedName>
        <fullName evidence="4">Blue (type 1) copper domain-containing protein</fullName>
    </recommendedName>
</protein>
<dbReference type="EMBL" id="AZHX01001965">
    <property type="protein sequence ID" value="ETW98242.1"/>
    <property type="molecule type" value="Genomic_DNA"/>
</dbReference>
<dbReference type="Proteomes" id="UP000019140">
    <property type="component" value="Unassembled WGS sequence"/>
</dbReference>
<comment type="caution">
    <text evidence="2">The sequence shown here is derived from an EMBL/GenBank/DDBJ whole genome shotgun (WGS) entry which is preliminary data.</text>
</comment>